<dbReference type="SUPFAM" id="SSF53323">
    <property type="entry name" value="Pyruvate-ferredoxin oxidoreductase, PFOR, domain III"/>
    <property type="match status" value="1"/>
</dbReference>
<accession>A0A101HWR1</accession>
<evidence type="ECO:0000313" key="7">
    <source>
        <dbReference type="Proteomes" id="UP000055014"/>
    </source>
</evidence>
<keyword evidence="1" id="KW-0560">Oxidoreductase</keyword>
<dbReference type="GO" id="GO:0016625">
    <property type="term" value="F:oxidoreductase activity, acting on the aldehyde or oxo group of donors, iron-sulfur protein as acceptor"/>
    <property type="evidence" value="ECO:0007669"/>
    <property type="project" value="InterPro"/>
</dbReference>
<dbReference type="InterPro" id="IPR052554">
    <property type="entry name" value="2-oxoglutarate_synth_KorC"/>
</dbReference>
<gene>
    <name evidence="3" type="ORF">DIT26_00010</name>
    <name evidence="4" type="ORF">XD86_1239</name>
    <name evidence="5" type="ORF">XE02_1582</name>
</gene>
<dbReference type="InterPro" id="IPR002869">
    <property type="entry name" value="Pyrv_flavodox_OxRed_cen"/>
</dbReference>
<dbReference type="EMBL" id="LGGH01000224">
    <property type="protein sequence ID" value="KUK66314.1"/>
    <property type="molecule type" value="Genomic_DNA"/>
</dbReference>
<protein>
    <submittedName>
        <fullName evidence="5">2-oxoacid:acceptor oxidoreductase, gamma subunit, pyruvate/2-ketoisovalerate family</fullName>
    </submittedName>
    <submittedName>
        <fullName evidence="3">2-oxoacid:ferredoxin oxidoreductase subunit gamma</fullName>
    </submittedName>
</protein>
<dbReference type="EMBL" id="DQBS01000001">
    <property type="protein sequence ID" value="HCO68968.1"/>
    <property type="molecule type" value="Genomic_DNA"/>
</dbReference>
<dbReference type="Gene3D" id="3.40.920.10">
    <property type="entry name" value="Pyruvate-ferredoxin oxidoreductase, PFOR, domain III"/>
    <property type="match status" value="1"/>
</dbReference>
<keyword evidence="5" id="KW-0670">Pyruvate</keyword>
<dbReference type="EMBL" id="LGGW01000227">
    <property type="protein sequence ID" value="KUK84861.1"/>
    <property type="molecule type" value="Genomic_DNA"/>
</dbReference>
<evidence type="ECO:0000313" key="4">
    <source>
        <dbReference type="EMBL" id="KUK66314.1"/>
    </source>
</evidence>
<feature type="domain" description="Pyruvate/ketoisovalerate oxidoreductase catalytic" evidence="2">
    <location>
        <begin position="12"/>
        <end position="175"/>
    </location>
</feature>
<name>A0A101HWR1_9BACT</name>
<evidence type="ECO:0000256" key="1">
    <source>
        <dbReference type="ARBA" id="ARBA00023002"/>
    </source>
</evidence>
<dbReference type="PANTHER" id="PTHR42730">
    <property type="entry name" value="2-OXOGLUTARATE SYNTHASE SUBUNIT KORC"/>
    <property type="match status" value="1"/>
</dbReference>
<evidence type="ECO:0000313" key="3">
    <source>
        <dbReference type="EMBL" id="HCO68968.1"/>
    </source>
</evidence>
<dbReference type="InterPro" id="IPR011894">
    <property type="entry name" value="PorC_KorC"/>
</dbReference>
<evidence type="ECO:0000313" key="8">
    <source>
        <dbReference type="Proteomes" id="UP000264215"/>
    </source>
</evidence>
<dbReference type="NCBIfam" id="TIGR02175">
    <property type="entry name" value="PorC_KorC"/>
    <property type="match status" value="1"/>
</dbReference>
<reference evidence="3 8" key="3">
    <citation type="journal article" date="2018" name="Nat. Biotechnol.">
        <title>A standardized bacterial taxonomy based on genome phylogeny substantially revises the tree of life.</title>
        <authorList>
            <person name="Parks D.H."/>
            <person name="Chuvochina M."/>
            <person name="Waite D.W."/>
            <person name="Rinke C."/>
            <person name="Skarshewski A."/>
            <person name="Chaumeil P.A."/>
            <person name="Hugenholtz P."/>
        </authorList>
    </citation>
    <scope>NUCLEOTIDE SEQUENCE [LARGE SCALE GENOMIC DNA]</scope>
    <source>
        <strain evidence="3">UBA9905</strain>
    </source>
</reference>
<dbReference type="Proteomes" id="UP000054260">
    <property type="component" value="Unassembled WGS sequence"/>
</dbReference>
<dbReference type="InterPro" id="IPR019752">
    <property type="entry name" value="Pyrv/ketoisovalerate_OxRed_cat"/>
</dbReference>
<dbReference type="AlphaFoldDB" id="A0A101HWR1"/>
<dbReference type="Proteomes" id="UP000264215">
    <property type="component" value="Unassembled WGS sequence"/>
</dbReference>
<comment type="caution">
    <text evidence="5">The sequence shown here is derived from an EMBL/GenBank/DDBJ whole genome shotgun (WGS) entry which is preliminary data.</text>
</comment>
<proteinExistence type="predicted"/>
<dbReference type="Proteomes" id="UP000055014">
    <property type="component" value="Unassembled WGS sequence"/>
</dbReference>
<dbReference type="PATRIC" id="fig|1236046.5.peg.1837"/>
<organism evidence="5 7">
    <name type="scientific">Mesotoga infera</name>
    <dbReference type="NCBI Taxonomy" id="1236046"/>
    <lineage>
        <taxon>Bacteria</taxon>
        <taxon>Thermotogati</taxon>
        <taxon>Thermotogota</taxon>
        <taxon>Thermotogae</taxon>
        <taxon>Kosmotogales</taxon>
        <taxon>Kosmotogaceae</taxon>
        <taxon>Mesotoga</taxon>
    </lineage>
</organism>
<dbReference type="Pfam" id="PF01558">
    <property type="entry name" value="POR"/>
    <property type="match status" value="1"/>
</dbReference>
<evidence type="ECO:0000259" key="2">
    <source>
        <dbReference type="Pfam" id="PF01558"/>
    </source>
</evidence>
<dbReference type="PANTHER" id="PTHR42730:SF1">
    <property type="entry name" value="2-OXOGLUTARATE SYNTHASE SUBUNIT KORC"/>
    <property type="match status" value="1"/>
</dbReference>
<sequence length="179" mass="19198">MSEHLLVAAGFGGQGVMLIGQILATAGMFDNKHTTWLPSYGPEMRGGTANCTVVVSDEPIGSPITNTPNELIVMNIPSLIKFEKEIQAGGVMVINTSVVDRETNRNDISVVKIDANSIAEKLGNLKVANMVVLGAYLEKTGTVTMEGVRKALEKKLTDRKASLLDLNIQAVEEGMKSVR</sequence>
<reference evidence="6 7" key="2">
    <citation type="journal article" date="2015" name="MBio">
        <title>Genome-Resolved Metagenomic Analysis Reveals Roles for Candidate Phyla and Other Microbial Community Members in Biogeochemical Transformations in Oil Reservoirs.</title>
        <authorList>
            <person name="Hu P."/>
            <person name="Tom L."/>
            <person name="Singh A."/>
            <person name="Thomas B.C."/>
            <person name="Baker B.J."/>
            <person name="Piceno Y.M."/>
            <person name="Andersen G.L."/>
            <person name="Banfield J.F."/>
        </authorList>
    </citation>
    <scope>NUCLEOTIDE SEQUENCE [LARGE SCALE GENOMIC DNA]</scope>
</reference>
<evidence type="ECO:0000313" key="5">
    <source>
        <dbReference type="EMBL" id="KUK84861.1"/>
    </source>
</evidence>
<reference evidence="5" key="1">
    <citation type="journal article" date="2015" name="MBio">
        <title>Genome-resolved metagenomic analysis reveals roles for candidate phyla and other microbial community members in biogeochemical transformations in oil reservoirs.</title>
        <authorList>
            <person name="Hu P."/>
            <person name="Tom L."/>
            <person name="Singh A."/>
            <person name="Thomas B.C."/>
            <person name="Baker B.J."/>
            <person name="Piceno Y.M."/>
            <person name="Andersen G.L."/>
            <person name="Banfield J.F."/>
        </authorList>
    </citation>
    <scope>NUCLEOTIDE SEQUENCE [LARGE SCALE GENOMIC DNA]</scope>
    <source>
        <strain evidence="4">46_47</strain>
        <strain evidence="5">46_70</strain>
    </source>
</reference>
<evidence type="ECO:0000313" key="6">
    <source>
        <dbReference type="Proteomes" id="UP000054260"/>
    </source>
</evidence>